<sequence>MQPSVVAIRQGTSLNARFKVKAGEVVGVKKLFPGWLMETTTTMAAGVAAVRFTFDQNGHDRYHGLFGHQHWSTDPSRLEYQSLDCCCMSSRRKANPTRLSESELGDVVQIPSTSEQSSARMIEHLEVHSKDRHIMATDEDMDSSPNPAASPPAASIKSSASSTSEHTSTSATTGVTDYPDILAQTEQGCTVLIDGNTLRELLNSLESHDGKLDLIQNVIRQLTTLKERLSSEELSKEDKEEQIDAFIKEDTTNQKMQSDTFDDMLLRQQMLIHQQNQQRILAMMAQPNFSLLFPGAPYEHLLGNGIIGAGMPSILQQNLAASLAVSTPKPKPEKVPDCPLNLTKVKTEEISKPSPVIPAMSTSPLTSSNILGRIPFGMPHNFASDSSAFTNHSPASSGKSTPGNASILSSMEPPAAIRAQAKSPNHIKRPMNAFMVWARDERRKILKAHPDMHNSNISKILGNRWKSMSNSEKQPYYEEQSRLSKLHMEQHPDYRYRPRPKRTCLVDGKKVRINEYKTMMKKKEPNWPEDQSISPTSQRFWRTSLIIINHTCYRLRNSIPQKAEEFSDDLPQLQC</sequence>
<dbReference type="InterPro" id="IPR036910">
    <property type="entry name" value="HMG_box_dom_sf"/>
</dbReference>
<dbReference type="FunFam" id="1.10.30.10:FF:000003">
    <property type="entry name" value="Putative transcription factor SOX-6"/>
    <property type="match status" value="1"/>
</dbReference>
<keyword evidence="2 5" id="KW-0238">DNA-binding</keyword>
<evidence type="ECO:0000256" key="2">
    <source>
        <dbReference type="ARBA" id="ARBA00023125"/>
    </source>
</evidence>
<evidence type="ECO:0000256" key="1">
    <source>
        <dbReference type="ARBA" id="ARBA00023015"/>
    </source>
</evidence>
<dbReference type="GO" id="GO:0045165">
    <property type="term" value="P:cell fate commitment"/>
    <property type="evidence" value="ECO:0007669"/>
    <property type="project" value="TreeGrafter"/>
</dbReference>
<gene>
    <name evidence="9" type="ORF">CYNAS_LOCUS21146</name>
</gene>
<protein>
    <recommendedName>
        <fullName evidence="8">HMG box domain-containing protein</fullName>
    </recommendedName>
</protein>
<accession>A0AA36HEK7</accession>
<dbReference type="PANTHER" id="PTHR45789">
    <property type="entry name" value="FI18025P1"/>
    <property type="match status" value="1"/>
</dbReference>
<dbReference type="AlphaFoldDB" id="A0AA36HEK7"/>
<name>A0AA36HEK7_CYLNA</name>
<proteinExistence type="predicted"/>
<reference evidence="9" key="1">
    <citation type="submission" date="2023-07" db="EMBL/GenBank/DDBJ databases">
        <authorList>
            <consortium name="CYATHOMIX"/>
        </authorList>
    </citation>
    <scope>NUCLEOTIDE SEQUENCE</scope>
    <source>
        <strain evidence="9">N/A</strain>
    </source>
</reference>
<keyword evidence="10" id="KW-1185">Reference proteome</keyword>
<dbReference type="PANTHER" id="PTHR45789:SF2">
    <property type="entry name" value="FI18025P1"/>
    <property type="match status" value="1"/>
</dbReference>
<dbReference type="EMBL" id="CATQJL010000326">
    <property type="protein sequence ID" value="CAJ0609163.1"/>
    <property type="molecule type" value="Genomic_DNA"/>
</dbReference>
<feature type="region of interest" description="Disordered" evidence="7">
    <location>
        <begin position="98"/>
        <end position="118"/>
    </location>
</feature>
<evidence type="ECO:0000256" key="3">
    <source>
        <dbReference type="ARBA" id="ARBA00023163"/>
    </source>
</evidence>
<organism evidence="9 10">
    <name type="scientific">Cylicocyclus nassatus</name>
    <name type="common">Nematode worm</name>
    <dbReference type="NCBI Taxonomy" id="53992"/>
    <lineage>
        <taxon>Eukaryota</taxon>
        <taxon>Metazoa</taxon>
        <taxon>Ecdysozoa</taxon>
        <taxon>Nematoda</taxon>
        <taxon>Chromadorea</taxon>
        <taxon>Rhabditida</taxon>
        <taxon>Rhabditina</taxon>
        <taxon>Rhabditomorpha</taxon>
        <taxon>Strongyloidea</taxon>
        <taxon>Strongylidae</taxon>
        <taxon>Cylicocyclus</taxon>
    </lineage>
</organism>
<feature type="domain" description="HMG box" evidence="8">
    <location>
        <begin position="427"/>
        <end position="495"/>
    </location>
</feature>
<dbReference type="InterPro" id="IPR051356">
    <property type="entry name" value="SOX/SOX-like_TF"/>
</dbReference>
<evidence type="ECO:0000313" key="9">
    <source>
        <dbReference type="EMBL" id="CAJ0609163.1"/>
    </source>
</evidence>
<dbReference type="GO" id="GO:0000981">
    <property type="term" value="F:DNA-binding transcription factor activity, RNA polymerase II-specific"/>
    <property type="evidence" value="ECO:0007669"/>
    <property type="project" value="TreeGrafter"/>
</dbReference>
<feature type="coiled-coil region" evidence="6">
    <location>
        <begin position="212"/>
        <end position="249"/>
    </location>
</feature>
<comment type="caution">
    <text evidence="9">The sequence shown here is derived from an EMBL/GenBank/DDBJ whole genome shotgun (WGS) entry which is preliminary data.</text>
</comment>
<feature type="region of interest" description="Disordered" evidence="7">
    <location>
        <begin position="137"/>
        <end position="175"/>
    </location>
</feature>
<dbReference type="SUPFAM" id="SSF47095">
    <property type="entry name" value="HMG-box"/>
    <property type="match status" value="1"/>
</dbReference>
<feature type="compositionally biased region" description="Low complexity" evidence="7">
    <location>
        <begin position="143"/>
        <end position="173"/>
    </location>
</feature>
<keyword evidence="4 5" id="KW-0539">Nucleus</keyword>
<dbReference type="Proteomes" id="UP001176961">
    <property type="component" value="Unassembled WGS sequence"/>
</dbReference>
<dbReference type="GO" id="GO:0000978">
    <property type="term" value="F:RNA polymerase II cis-regulatory region sequence-specific DNA binding"/>
    <property type="evidence" value="ECO:0007669"/>
    <property type="project" value="TreeGrafter"/>
</dbReference>
<dbReference type="PROSITE" id="PS50118">
    <property type="entry name" value="HMG_BOX_2"/>
    <property type="match status" value="1"/>
</dbReference>
<keyword evidence="1" id="KW-0805">Transcription regulation</keyword>
<dbReference type="Pfam" id="PF00505">
    <property type="entry name" value="HMG_box"/>
    <property type="match status" value="1"/>
</dbReference>
<evidence type="ECO:0000259" key="8">
    <source>
        <dbReference type="PROSITE" id="PS50118"/>
    </source>
</evidence>
<dbReference type="Gene3D" id="1.10.30.10">
    <property type="entry name" value="High mobility group box domain"/>
    <property type="match status" value="1"/>
</dbReference>
<dbReference type="InterPro" id="IPR009071">
    <property type="entry name" value="HMG_box_dom"/>
</dbReference>
<feature type="region of interest" description="Disordered" evidence="7">
    <location>
        <begin position="387"/>
        <end position="406"/>
    </location>
</feature>
<dbReference type="SMART" id="SM00398">
    <property type="entry name" value="HMG"/>
    <property type="match status" value="1"/>
</dbReference>
<keyword evidence="6" id="KW-0175">Coiled coil</keyword>
<evidence type="ECO:0000256" key="4">
    <source>
        <dbReference type="ARBA" id="ARBA00023242"/>
    </source>
</evidence>
<dbReference type="CDD" id="cd22042">
    <property type="entry name" value="HMG-box_EGL13-like"/>
    <property type="match status" value="1"/>
</dbReference>
<evidence type="ECO:0000313" key="10">
    <source>
        <dbReference type="Proteomes" id="UP001176961"/>
    </source>
</evidence>
<evidence type="ECO:0000256" key="7">
    <source>
        <dbReference type="SAM" id="MobiDB-lite"/>
    </source>
</evidence>
<feature type="DNA-binding region" description="HMG box" evidence="5">
    <location>
        <begin position="427"/>
        <end position="495"/>
    </location>
</feature>
<evidence type="ECO:0000256" key="5">
    <source>
        <dbReference type="PROSITE-ProRule" id="PRU00267"/>
    </source>
</evidence>
<keyword evidence="3" id="KW-0804">Transcription</keyword>
<dbReference type="GO" id="GO:0005634">
    <property type="term" value="C:nucleus"/>
    <property type="evidence" value="ECO:0007669"/>
    <property type="project" value="UniProtKB-UniRule"/>
</dbReference>
<evidence type="ECO:0000256" key="6">
    <source>
        <dbReference type="SAM" id="Coils"/>
    </source>
</evidence>